<organism evidence="1">
    <name type="scientific">uncultured Thermomicrobiales bacterium</name>
    <dbReference type="NCBI Taxonomy" id="1645740"/>
    <lineage>
        <taxon>Bacteria</taxon>
        <taxon>Pseudomonadati</taxon>
        <taxon>Thermomicrobiota</taxon>
        <taxon>Thermomicrobia</taxon>
        <taxon>Thermomicrobiales</taxon>
        <taxon>environmental samples</taxon>
    </lineage>
</organism>
<proteinExistence type="predicted"/>
<reference evidence="1" key="1">
    <citation type="submission" date="2020-02" db="EMBL/GenBank/DDBJ databases">
        <authorList>
            <person name="Meier V. D."/>
        </authorList>
    </citation>
    <scope>NUCLEOTIDE SEQUENCE</scope>
    <source>
        <strain evidence="1">AVDCRST_MAG73</strain>
    </source>
</reference>
<sequence>MADWRADRNTANRPIDWRFTTADARTKLDASTQQFTHDAPLGAHETRENPCAPGSVFGVAARVGLAP</sequence>
<accession>A0A6J4ULI3</accession>
<protein>
    <submittedName>
        <fullName evidence="1">Uncharacterized protein</fullName>
    </submittedName>
</protein>
<gene>
    <name evidence="1" type="ORF">AVDCRST_MAG73-3062</name>
</gene>
<name>A0A6J4ULI3_9BACT</name>
<dbReference type="EMBL" id="CADCWE010000204">
    <property type="protein sequence ID" value="CAA9553997.1"/>
    <property type="molecule type" value="Genomic_DNA"/>
</dbReference>
<dbReference type="AlphaFoldDB" id="A0A6J4ULI3"/>
<evidence type="ECO:0000313" key="1">
    <source>
        <dbReference type="EMBL" id="CAA9553997.1"/>
    </source>
</evidence>